<evidence type="ECO:0000313" key="10">
    <source>
        <dbReference type="EMBL" id="CAH2005771.1"/>
    </source>
</evidence>
<dbReference type="OrthoDB" id="9028152at2759"/>
<dbReference type="Pfam" id="PF00089">
    <property type="entry name" value="Trypsin"/>
    <property type="match status" value="1"/>
</dbReference>
<dbReference type="SUPFAM" id="SSF50494">
    <property type="entry name" value="Trypsin-like serine proteases"/>
    <property type="match status" value="1"/>
</dbReference>
<keyword evidence="4" id="KW-0720">Serine protease</keyword>
<dbReference type="InterPro" id="IPR001254">
    <property type="entry name" value="Trypsin_dom"/>
</dbReference>
<evidence type="ECO:0000256" key="7">
    <source>
        <dbReference type="ARBA" id="ARBA00023157"/>
    </source>
</evidence>
<protein>
    <recommendedName>
        <fullName evidence="9">Peptidase S1 domain-containing protein</fullName>
    </recommendedName>
</protein>
<evidence type="ECO:0000256" key="2">
    <source>
        <dbReference type="ARBA" id="ARBA00022723"/>
    </source>
</evidence>
<dbReference type="Proteomes" id="UP001152888">
    <property type="component" value="Unassembled WGS sequence"/>
</dbReference>
<keyword evidence="11" id="KW-1185">Reference proteome</keyword>
<evidence type="ECO:0000256" key="1">
    <source>
        <dbReference type="ARBA" id="ARBA00022670"/>
    </source>
</evidence>
<gene>
    <name evidence="10" type="ORF">ACAOBT_LOCUS28727</name>
</gene>
<proteinExistence type="inferred from homology"/>
<dbReference type="PANTHER" id="PTHR24256">
    <property type="entry name" value="TRYPTASE-RELATED"/>
    <property type="match status" value="1"/>
</dbReference>
<feature type="domain" description="Peptidase S1" evidence="9">
    <location>
        <begin position="1"/>
        <end position="153"/>
    </location>
</feature>
<dbReference type="InterPro" id="IPR033116">
    <property type="entry name" value="TRYPSIN_SER"/>
</dbReference>
<evidence type="ECO:0000256" key="5">
    <source>
        <dbReference type="ARBA" id="ARBA00022837"/>
    </source>
</evidence>
<keyword evidence="1" id="KW-0645">Protease</keyword>
<dbReference type="Gene3D" id="2.40.10.10">
    <property type="entry name" value="Trypsin-like serine proteases"/>
    <property type="match status" value="1"/>
</dbReference>
<evidence type="ECO:0000256" key="8">
    <source>
        <dbReference type="ARBA" id="ARBA00024195"/>
    </source>
</evidence>
<sequence length="154" mass="17000">MLHDIALIKLKSRVRFTPFIRPICLPQGRMLTSYRLSGNVTVAGWGSIDPDPDRNIFPSKLQHISIPVVSLKQCQAIFLKSNIDEGNHYCAGGEGRDSCVGDSGGPMMKSFVDGSSRTYFIFGLVSYGSDVCGYPAVYTNVPEHIKWILDKISN</sequence>
<dbReference type="InterPro" id="IPR043504">
    <property type="entry name" value="Peptidase_S1_PA_chymotrypsin"/>
</dbReference>
<dbReference type="FunFam" id="2.40.10.10:FF:000078">
    <property type="entry name" value="Serine protease H137"/>
    <property type="match status" value="1"/>
</dbReference>
<evidence type="ECO:0000256" key="4">
    <source>
        <dbReference type="ARBA" id="ARBA00022825"/>
    </source>
</evidence>
<dbReference type="GO" id="GO:0046872">
    <property type="term" value="F:metal ion binding"/>
    <property type="evidence" value="ECO:0007669"/>
    <property type="project" value="UniProtKB-KW"/>
</dbReference>
<dbReference type="GO" id="GO:0006508">
    <property type="term" value="P:proteolysis"/>
    <property type="evidence" value="ECO:0007669"/>
    <property type="project" value="UniProtKB-KW"/>
</dbReference>
<evidence type="ECO:0000256" key="6">
    <source>
        <dbReference type="ARBA" id="ARBA00023145"/>
    </source>
</evidence>
<name>A0A9P0M689_ACAOB</name>
<dbReference type="PROSITE" id="PS50240">
    <property type="entry name" value="TRYPSIN_DOM"/>
    <property type="match status" value="1"/>
</dbReference>
<keyword evidence="7" id="KW-1015">Disulfide bond</keyword>
<dbReference type="InterPro" id="IPR009003">
    <property type="entry name" value="Peptidase_S1_PA"/>
</dbReference>
<dbReference type="SMART" id="SM00020">
    <property type="entry name" value="Tryp_SPc"/>
    <property type="match status" value="1"/>
</dbReference>
<keyword evidence="2" id="KW-0479">Metal-binding</keyword>
<dbReference type="AlphaFoldDB" id="A0A9P0M689"/>
<dbReference type="EMBL" id="CAKOFQ010007656">
    <property type="protein sequence ID" value="CAH2005771.1"/>
    <property type="molecule type" value="Genomic_DNA"/>
</dbReference>
<keyword evidence="3" id="KW-0378">Hydrolase</keyword>
<evidence type="ECO:0000313" key="11">
    <source>
        <dbReference type="Proteomes" id="UP001152888"/>
    </source>
</evidence>
<comment type="similarity">
    <text evidence="8">Belongs to the peptidase S1 family. CLIP subfamily.</text>
</comment>
<accession>A0A9P0M689</accession>
<keyword evidence="5" id="KW-0106">Calcium</keyword>
<dbReference type="CDD" id="cd00190">
    <property type="entry name" value="Tryp_SPc"/>
    <property type="match status" value="1"/>
</dbReference>
<dbReference type="PROSITE" id="PS00135">
    <property type="entry name" value="TRYPSIN_SER"/>
    <property type="match status" value="1"/>
</dbReference>
<keyword evidence="6" id="KW-0865">Zymogen</keyword>
<dbReference type="InterPro" id="IPR051487">
    <property type="entry name" value="Ser/Thr_Proteases_Immune/Dev"/>
</dbReference>
<reference evidence="10" key="1">
    <citation type="submission" date="2022-03" db="EMBL/GenBank/DDBJ databases">
        <authorList>
            <person name="Sayadi A."/>
        </authorList>
    </citation>
    <scope>NUCLEOTIDE SEQUENCE</scope>
</reference>
<evidence type="ECO:0000259" key="9">
    <source>
        <dbReference type="PROSITE" id="PS50240"/>
    </source>
</evidence>
<dbReference type="GO" id="GO:0004252">
    <property type="term" value="F:serine-type endopeptidase activity"/>
    <property type="evidence" value="ECO:0007669"/>
    <property type="project" value="InterPro"/>
</dbReference>
<organism evidence="10 11">
    <name type="scientific">Acanthoscelides obtectus</name>
    <name type="common">Bean weevil</name>
    <name type="synonym">Bruchus obtectus</name>
    <dbReference type="NCBI Taxonomy" id="200917"/>
    <lineage>
        <taxon>Eukaryota</taxon>
        <taxon>Metazoa</taxon>
        <taxon>Ecdysozoa</taxon>
        <taxon>Arthropoda</taxon>
        <taxon>Hexapoda</taxon>
        <taxon>Insecta</taxon>
        <taxon>Pterygota</taxon>
        <taxon>Neoptera</taxon>
        <taxon>Endopterygota</taxon>
        <taxon>Coleoptera</taxon>
        <taxon>Polyphaga</taxon>
        <taxon>Cucujiformia</taxon>
        <taxon>Chrysomeloidea</taxon>
        <taxon>Chrysomelidae</taxon>
        <taxon>Bruchinae</taxon>
        <taxon>Bruchini</taxon>
        <taxon>Acanthoscelides</taxon>
    </lineage>
</organism>
<comment type="caution">
    <text evidence="10">The sequence shown here is derived from an EMBL/GenBank/DDBJ whole genome shotgun (WGS) entry which is preliminary data.</text>
</comment>
<evidence type="ECO:0000256" key="3">
    <source>
        <dbReference type="ARBA" id="ARBA00022801"/>
    </source>
</evidence>